<dbReference type="AlphaFoldDB" id="R2PU88"/>
<dbReference type="GO" id="GO:0016998">
    <property type="term" value="P:cell wall macromolecule catabolic process"/>
    <property type="evidence" value="ECO:0007669"/>
    <property type="project" value="InterPro"/>
</dbReference>
<dbReference type="InterPro" id="IPR008270">
    <property type="entry name" value="Glyco_hydro_25_AS"/>
</dbReference>
<comment type="caution">
    <text evidence="7">The sequence shown here is derived from an EMBL/GenBank/DDBJ whole genome shotgun (WGS) entry which is preliminary data.</text>
</comment>
<organism evidence="7 8">
    <name type="scientific">Enterococcus asini ATCC 700915</name>
    <dbReference type="NCBI Taxonomy" id="1158606"/>
    <lineage>
        <taxon>Bacteria</taxon>
        <taxon>Bacillati</taxon>
        <taxon>Bacillota</taxon>
        <taxon>Bacilli</taxon>
        <taxon>Lactobacillales</taxon>
        <taxon>Enterococcaceae</taxon>
        <taxon>Enterococcus</taxon>
    </lineage>
</organism>
<dbReference type="PROSITE" id="PS00953">
    <property type="entry name" value="GLYCOSYL_HYDROL_F25_1"/>
    <property type="match status" value="1"/>
</dbReference>
<proteinExistence type="inferred from homology"/>
<dbReference type="PATRIC" id="fig|1158606.3.peg.1277"/>
<dbReference type="GO" id="GO:0003796">
    <property type="term" value="F:lysozyme activity"/>
    <property type="evidence" value="ECO:0007669"/>
    <property type="project" value="UniProtKB-EC"/>
</dbReference>
<dbReference type="Pfam" id="PF01183">
    <property type="entry name" value="Glyco_hydro_25"/>
    <property type="match status" value="1"/>
</dbReference>
<feature type="region of interest" description="Disordered" evidence="5">
    <location>
        <begin position="28"/>
        <end position="117"/>
    </location>
</feature>
<dbReference type="GO" id="GO:0009253">
    <property type="term" value="P:peptidoglycan catabolic process"/>
    <property type="evidence" value="ECO:0007669"/>
    <property type="project" value="InterPro"/>
</dbReference>
<sequence length="579" mass="64486">MKKKISILLIILLCLFQNSTISFAESSANDVSESSTENSFQESSLESSSMWEMGTVSSTEQLTETTESSLETSSESSLSNSSTTESTVEPDEVSDVPEKVEEQIDEASNKEMGTNFKTDSNKLARAGRSSVIAGNNNTPEANFIDVSSHNGTISVSDYKEMIRYGVTGVVVKATEGTSYKNSYYFEGQVKNALAAGLKVSVYHYAHYTTAAKARAEADYFASYVESIGILDKSVNMVIDIEENAMKNGSLSLNTIAFKNRLNSLGFSNVLYYTSASWITEYGDGGELSANTFGYQNIWIAHYPTNLTSNMNWYSKYASWQWSSVYVFPSKSDVYFDINQDYGGRFTNKDLLDNGNVYYFKNTFSAGNADLRVVYGRPEDVTYFGDWNGDGKDTFVVRRGNMYYFKDSLSSGEADVTISFGRDGDQVYFGDWDGDGKDTIAVRRDNKYYFKNDLSDGEADFSVAYGRGTDDCYFGDWDGDGKETVTVRRENIFHIKNSISYGNADIMIAYGKPDDEIFIGDWNGDQVDGLVVRRLNAYHIKNNLTTSGVAERVVTYGKATDRVYFGDWTGTGLESIVVRR</sequence>
<keyword evidence="2 4" id="KW-0378">Hydrolase</keyword>
<evidence type="ECO:0000256" key="3">
    <source>
        <dbReference type="ARBA" id="ARBA00023295"/>
    </source>
</evidence>
<feature type="chain" id="PRO_5004364238" description="Lysozyme" evidence="6">
    <location>
        <begin position="25"/>
        <end position="579"/>
    </location>
</feature>
<accession>R2PU88</accession>
<dbReference type="SUPFAM" id="SSF51445">
    <property type="entry name" value="(Trans)glycosidases"/>
    <property type="match status" value="1"/>
</dbReference>
<dbReference type="InterPro" id="IPR017853">
    <property type="entry name" value="GH"/>
</dbReference>
<dbReference type="HOGENOM" id="CLU_470708_0_0_9"/>
<dbReference type="STRING" id="57732.RU94_GL001442"/>
<dbReference type="Gene3D" id="3.20.20.80">
    <property type="entry name" value="Glycosidases"/>
    <property type="match status" value="1"/>
</dbReference>
<dbReference type="eggNOG" id="COG3757">
    <property type="taxonomic scope" value="Bacteria"/>
</dbReference>
<evidence type="ECO:0000256" key="6">
    <source>
        <dbReference type="SAM" id="SignalP"/>
    </source>
</evidence>
<dbReference type="PANTHER" id="PTHR34135">
    <property type="entry name" value="LYSOZYME"/>
    <property type="match status" value="1"/>
</dbReference>
<dbReference type="PANTHER" id="PTHR34135:SF2">
    <property type="entry name" value="LYSOZYME"/>
    <property type="match status" value="1"/>
</dbReference>
<dbReference type="InterPro" id="IPR018077">
    <property type="entry name" value="Glyco_hydro_fam25_subgr"/>
</dbReference>
<comment type="similarity">
    <text evidence="1 4">Belongs to the glycosyl hydrolase 25 family.</text>
</comment>
<evidence type="ECO:0000313" key="7">
    <source>
        <dbReference type="EMBL" id="EOH86858.1"/>
    </source>
</evidence>
<name>R2PU88_9ENTE</name>
<gene>
    <name evidence="7" type="ORF">UAS_01320</name>
</gene>
<keyword evidence="6" id="KW-0732">Signal</keyword>
<dbReference type="SUPFAM" id="SSF69318">
    <property type="entry name" value="Integrin alpha N-terminal domain"/>
    <property type="match status" value="1"/>
</dbReference>
<keyword evidence="3 4" id="KW-0326">Glycosidase</keyword>
<dbReference type="RefSeq" id="WP_010753962.1">
    <property type="nucleotide sequence ID" value="NZ_ASVU01000001.1"/>
</dbReference>
<dbReference type="PROSITE" id="PS51904">
    <property type="entry name" value="GLYCOSYL_HYDROL_F25_2"/>
    <property type="match status" value="1"/>
</dbReference>
<dbReference type="EMBL" id="AJAP01000012">
    <property type="protein sequence ID" value="EOH86858.1"/>
    <property type="molecule type" value="Genomic_DNA"/>
</dbReference>
<dbReference type="GO" id="GO:0016052">
    <property type="term" value="P:carbohydrate catabolic process"/>
    <property type="evidence" value="ECO:0007669"/>
    <property type="project" value="TreeGrafter"/>
</dbReference>
<dbReference type="GeneID" id="78366172"/>
<keyword evidence="8" id="KW-1185">Reference proteome</keyword>
<dbReference type="EC" id="3.2.1.17" evidence="4"/>
<dbReference type="SMART" id="SM00641">
    <property type="entry name" value="Glyco_25"/>
    <property type="match status" value="1"/>
</dbReference>
<dbReference type="InterPro" id="IPR002053">
    <property type="entry name" value="Glyco_hydro_25"/>
</dbReference>
<dbReference type="eggNOG" id="COG3055">
    <property type="taxonomic scope" value="Bacteria"/>
</dbReference>
<feature type="compositionally biased region" description="Low complexity" evidence="5">
    <location>
        <begin position="37"/>
        <end position="87"/>
    </location>
</feature>
<dbReference type="Proteomes" id="UP000013777">
    <property type="component" value="Unassembled WGS sequence"/>
</dbReference>
<evidence type="ECO:0000313" key="8">
    <source>
        <dbReference type="Proteomes" id="UP000013777"/>
    </source>
</evidence>
<dbReference type="InterPro" id="IPR028994">
    <property type="entry name" value="Integrin_alpha_N"/>
</dbReference>
<protein>
    <recommendedName>
        <fullName evidence="4">Lysozyme</fullName>
        <ecNumber evidence="4">3.2.1.17</ecNumber>
    </recommendedName>
</protein>
<evidence type="ECO:0000256" key="1">
    <source>
        <dbReference type="ARBA" id="ARBA00010646"/>
    </source>
</evidence>
<feature type="signal peptide" evidence="6">
    <location>
        <begin position="1"/>
        <end position="24"/>
    </location>
</feature>
<evidence type="ECO:0000256" key="4">
    <source>
        <dbReference type="RuleBase" id="RU361176"/>
    </source>
</evidence>
<comment type="catalytic activity">
    <reaction evidence="4">
        <text>Hydrolysis of (1-&gt;4)-beta-linkages between N-acetylmuramic acid and N-acetyl-D-glucosamine residues in a peptidoglycan and between N-acetyl-D-glucosamine residues in chitodextrins.</text>
        <dbReference type="EC" id="3.2.1.17"/>
    </reaction>
</comment>
<reference evidence="7 8" key="1">
    <citation type="submission" date="2013-02" db="EMBL/GenBank/DDBJ databases">
        <title>The Genome Sequence of Enterococcus asini ATCC_700915.</title>
        <authorList>
            <consortium name="The Broad Institute Genome Sequencing Platform"/>
            <consortium name="The Broad Institute Genome Sequencing Center for Infectious Disease"/>
            <person name="Earl A.M."/>
            <person name="Gilmore M.S."/>
            <person name="Lebreton F."/>
            <person name="Walker B."/>
            <person name="Young S.K."/>
            <person name="Zeng Q."/>
            <person name="Gargeya S."/>
            <person name="Fitzgerald M."/>
            <person name="Haas B."/>
            <person name="Abouelleil A."/>
            <person name="Alvarado L."/>
            <person name="Arachchi H.M."/>
            <person name="Berlin A.M."/>
            <person name="Chapman S.B."/>
            <person name="Dewar J."/>
            <person name="Goldberg J."/>
            <person name="Griggs A."/>
            <person name="Gujja S."/>
            <person name="Hansen M."/>
            <person name="Howarth C."/>
            <person name="Imamovic A."/>
            <person name="Larimer J."/>
            <person name="McCowan C."/>
            <person name="Murphy C."/>
            <person name="Neiman D."/>
            <person name="Pearson M."/>
            <person name="Priest M."/>
            <person name="Roberts A."/>
            <person name="Saif S."/>
            <person name="Shea T."/>
            <person name="Sisk P."/>
            <person name="Sykes S."/>
            <person name="Wortman J."/>
            <person name="Nusbaum C."/>
            <person name="Birren B."/>
        </authorList>
    </citation>
    <scope>NUCLEOTIDE SEQUENCE [LARGE SCALE GENOMIC DNA]</scope>
    <source>
        <strain evidence="7 8">ATCC 700915</strain>
    </source>
</reference>
<evidence type="ECO:0000256" key="2">
    <source>
        <dbReference type="ARBA" id="ARBA00022801"/>
    </source>
</evidence>
<evidence type="ECO:0000256" key="5">
    <source>
        <dbReference type="SAM" id="MobiDB-lite"/>
    </source>
</evidence>